<dbReference type="Pfam" id="PF00001">
    <property type="entry name" value="7tm_1"/>
    <property type="match status" value="1"/>
</dbReference>
<keyword evidence="5 11" id="KW-1133">Transmembrane helix</keyword>
<feature type="domain" description="G-protein coupled receptors family 1 profile" evidence="12">
    <location>
        <begin position="81"/>
        <end position="336"/>
    </location>
</feature>
<dbReference type="GO" id="GO:0005886">
    <property type="term" value="C:plasma membrane"/>
    <property type="evidence" value="ECO:0007669"/>
    <property type="project" value="UniProtKB-SubCell"/>
</dbReference>
<dbReference type="InterPro" id="IPR017452">
    <property type="entry name" value="GPCR_Rhodpsn_7TM"/>
</dbReference>
<feature type="transmembrane region" description="Helical" evidence="11">
    <location>
        <begin position="235"/>
        <end position="256"/>
    </location>
</feature>
<dbReference type="EMBL" id="CM004469">
    <property type="protein sequence ID" value="OCT93340.1"/>
    <property type="molecule type" value="Genomic_DNA"/>
</dbReference>
<dbReference type="InterPro" id="IPR000276">
    <property type="entry name" value="GPCR_Rhodpsn"/>
</dbReference>
<keyword evidence="4 11" id="KW-0812">Transmembrane</keyword>
<organism evidence="13 14">
    <name type="scientific">Xenopus laevis</name>
    <name type="common">African clawed frog</name>
    <dbReference type="NCBI Taxonomy" id="8355"/>
    <lineage>
        <taxon>Eukaryota</taxon>
        <taxon>Metazoa</taxon>
        <taxon>Chordata</taxon>
        <taxon>Craniata</taxon>
        <taxon>Vertebrata</taxon>
        <taxon>Euteleostomi</taxon>
        <taxon>Amphibia</taxon>
        <taxon>Batrachia</taxon>
        <taxon>Anura</taxon>
        <taxon>Pipoidea</taxon>
        <taxon>Pipidae</taxon>
        <taxon>Xenopodinae</taxon>
        <taxon>Xenopus</taxon>
        <taxon>Xenopus</taxon>
    </lineage>
</organism>
<dbReference type="PROSITE" id="PS50262">
    <property type="entry name" value="G_PROTEIN_RECEP_F1_2"/>
    <property type="match status" value="1"/>
</dbReference>
<evidence type="ECO:0000256" key="8">
    <source>
        <dbReference type="ARBA" id="ARBA00023157"/>
    </source>
</evidence>
<reference evidence="14" key="1">
    <citation type="journal article" date="2016" name="Nature">
        <title>Genome evolution in the allotetraploid frog Xenopus laevis.</title>
        <authorList>
            <person name="Session A.M."/>
            <person name="Uno Y."/>
            <person name="Kwon T."/>
            <person name="Chapman J.A."/>
            <person name="Toyoda A."/>
            <person name="Takahashi S."/>
            <person name="Fukui A."/>
            <person name="Hikosaka A."/>
            <person name="Suzuki A."/>
            <person name="Kondo M."/>
            <person name="van Heeringen S.J."/>
            <person name="Quigley I."/>
            <person name="Heinz S."/>
            <person name="Ogino H."/>
            <person name="Ochi H."/>
            <person name="Hellsten U."/>
            <person name="Lyons J.B."/>
            <person name="Simakov O."/>
            <person name="Putnam N."/>
            <person name="Stites J."/>
            <person name="Kuroki Y."/>
            <person name="Tanaka T."/>
            <person name="Michiue T."/>
            <person name="Watanabe M."/>
            <person name="Bogdanovic O."/>
            <person name="Lister R."/>
            <person name="Georgiou G."/>
            <person name="Paranjpe S.S."/>
            <person name="van Kruijsbergen I."/>
            <person name="Shu S."/>
            <person name="Carlson J."/>
            <person name="Kinoshita T."/>
            <person name="Ohta Y."/>
            <person name="Mawaribuchi S."/>
            <person name="Jenkins J."/>
            <person name="Grimwood J."/>
            <person name="Schmutz J."/>
            <person name="Mitros T."/>
            <person name="Mozaffari S.V."/>
            <person name="Suzuki Y."/>
            <person name="Haramoto Y."/>
            <person name="Yamamoto T.S."/>
            <person name="Takagi C."/>
            <person name="Heald R."/>
            <person name="Miller K."/>
            <person name="Haudenschild C."/>
            <person name="Kitzman J."/>
            <person name="Nakayama T."/>
            <person name="Izutsu Y."/>
            <person name="Robert J."/>
            <person name="Fortriede J."/>
            <person name="Burns K."/>
            <person name="Lotay V."/>
            <person name="Karimi K."/>
            <person name="Yasuoka Y."/>
            <person name="Dichmann D.S."/>
            <person name="Flajnik M.F."/>
            <person name="Houston D.W."/>
            <person name="Shendure J."/>
            <person name="DuPasquier L."/>
            <person name="Vize P.D."/>
            <person name="Zorn A.M."/>
            <person name="Ito M."/>
            <person name="Marcotte E.M."/>
            <person name="Wallingford J.B."/>
            <person name="Ito Y."/>
            <person name="Asashima M."/>
            <person name="Ueno N."/>
            <person name="Matsuda Y."/>
            <person name="Veenstra G.J."/>
            <person name="Fujiyama A."/>
            <person name="Harland R.M."/>
            <person name="Taira M."/>
            <person name="Rokhsar D.S."/>
        </authorList>
    </citation>
    <scope>NUCLEOTIDE SEQUENCE [LARGE SCALE GENOMIC DNA]</scope>
    <source>
        <strain evidence="14">J</strain>
    </source>
</reference>
<dbReference type="Proteomes" id="UP000694892">
    <property type="component" value="Chromosome 2S"/>
</dbReference>
<dbReference type="PRINTS" id="PR01066">
    <property type="entry name" value="P2Y4PRNOCPTR"/>
</dbReference>
<evidence type="ECO:0000256" key="5">
    <source>
        <dbReference type="ARBA" id="ARBA00022989"/>
    </source>
</evidence>
<feature type="transmembrane region" description="Helical" evidence="11">
    <location>
        <begin position="102"/>
        <end position="124"/>
    </location>
</feature>
<dbReference type="GO" id="GO:0030321">
    <property type="term" value="P:transepithelial chloride transport"/>
    <property type="evidence" value="ECO:0007669"/>
    <property type="project" value="InterPro"/>
</dbReference>
<dbReference type="GO" id="GO:0045028">
    <property type="term" value="F:G protein-coupled purinergic nucleotide receptor activity"/>
    <property type="evidence" value="ECO:0007669"/>
    <property type="project" value="InterPro"/>
</dbReference>
<dbReference type="AlphaFoldDB" id="A0A974DKZ3"/>
<evidence type="ECO:0000313" key="13">
    <source>
        <dbReference type="EMBL" id="OCT93340.1"/>
    </source>
</evidence>
<comment type="subcellular location">
    <subcellularLocation>
        <location evidence="1">Cell membrane</location>
        <topology evidence="1">Multi-pass membrane protein</topology>
    </subcellularLocation>
</comment>
<proteinExistence type="predicted"/>
<evidence type="ECO:0000256" key="3">
    <source>
        <dbReference type="ARBA" id="ARBA00022475"/>
    </source>
</evidence>
<feature type="transmembrane region" description="Helical" evidence="11">
    <location>
        <begin position="144"/>
        <end position="168"/>
    </location>
</feature>
<evidence type="ECO:0000256" key="9">
    <source>
        <dbReference type="ARBA" id="ARBA00023170"/>
    </source>
</evidence>
<evidence type="ECO:0000256" key="4">
    <source>
        <dbReference type="ARBA" id="ARBA00022692"/>
    </source>
</evidence>
<dbReference type="GO" id="GO:0045030">
    <property type="term" value="F:G protein-coupled UTP receptor activity"/>
    <property type="evidence" value="ECO:0007669"/>
    <property type="project" value="TreeGrafter"/>
</dbReference>
<dbReference type="Gene3D" id="1.20.1070.10">
    <property type="entry name" value="Rhodopsin 7-helix transmembrane proteins"/>
    <property type="match status" value="1"/>
</dbReference>
<dbReference type="KEGG" id="xla:108710046"/>
<keyword evidence="10" id="KW-0807">Transducer</keyword>
<keyword evidence="9" id="KW-0675">Receptor</keyword>
<keyword evidence="8" id="KW-1015">Disulfide bond</keyword>
<keyword evidence="7 11" id="KW-0472">Membrane</keyword>
<dbReference type="GO" id="GO:0031686">
    <property type="term" value="F:A1 adenosine receptor binding"/>
    <property type="evidence" value="ECO:0007669"/>
    <property type="project" value="TreeGrafter"/>
</dbReference>
<dbReference type="OMA" id="ERYVAYS"/>
<feature type="transmembrane region" description="Helical" evidence="11">
    <location>
        <begin position="321"/>
        <end position="340"/>
    </location>
</feature>
<dbReference type="FunFam" id="1.20.1070.10:FF:000017">
    <property type="entry name" value="lysophosphatidic acid receptor 4"/>
    <property type="match status" value="1"/>
</dbReference>
<accession>A0A974DKZ3</accession>
<dbReference type="PRINTS" id="PR00237">
    <property type="entry name" value="GPCRRHODOPSN"/>
</dbReference>
<evidence type="ECO:0000256" key="6">
    <source>
        <dbReference type="ARBA" id="ARBA00023040"/>
    </source>
</evidence>
<dbReference type="PANTHER" id="PTHR24231:SF53">
    <property type="entry name" value="P2Y PURINOCEPTOR 4"/>
    <property type="match status" value="1"/>
</dbReference>
<dbReference type="PRINTS" id="PR01157">
    <property type="entry name" value="P2YPURNOCPTR"/>
</dbReference>
<evidence type="ECO:0000259" key="12">
    <source>
        <dbReference type="PROSITE" id="PS50262"/>
    </source>
</evidence>
<dbReference type="PANTHER" id="PTHR24231">
    <property type="entry name" value="PURINOCEPTOR-RELATED G-PROTEIN COUPLED RECEPTOR"/>
    <property type="match status" value="1"/>
</dbReference>
<evidence type="ECO:0000256" key="11">
    <source>
        <dbReference type="SAM" id="Phobius"/>
    </source>
</evidence>
<evidence type="ECO:0000256" key="2">
    <source>
        <dbReference type="ARBA" id="ARBA00021864"/>
    </source>
</evidence>
<keyword evidence="6" id="KW-0297">G-protein coupled receptor</keyword>
<dbReference type="RefSeq" id="XP_018105901.2">
    <property type="nucleotide sequence ID" value="XM_018250412.2"/>
</dbReference>
<dbReference type="OrthoDB" id="10018446at2759"/>
<evidence type="ECO:0000256" key="1">
    <source>
        <dbReference type="ARBA" id="ARBA00004651"/>
    </source>
</evidence>
<name>A0A974DKZ3_XENLA</name>
<evidence type="ECO:0000313" key="14">
    <source>
        <dbReference type="Proteomes" id="UP000694892"/>
    </source>
</evidence>
<feature type="transmembrane region" description="Helical" evidence="11">
    <location>
        <begin position="69"/>
        <end position="90"/>
    </location>
</feature>
<gene>
    <name evidence="13" type="ORF">XELAEV_18016408mg</name>
</gene>
<dbReference type="SUPFAM" id="SSF81321">
    <property type="entry name" value="Family A G protein-coupled receptor-like"/>
    <property type="match status" value="1"/>
</dbReference>
<evidence type="ECO:0000256" key="10">
    <source>
        <dbReference type="ARBA" id="ARBA00023224"/>
    </source>
</evidence>
<sequence length="346" mass="40295">MSNCSVKVDDTVLNLTAQECSTYSLCLQGHCTTQELQNVSTIPGEMNGESNLSYRCLFHEEFKYILLPVSYGVVFSLGFVLNTLALYVFLFRVRPWKVINLFMFNLALSDLLYVLSLPLLIFYYSKENDWPFSEALCKIVRFLFYTSLYCSIFFLLFISIYRFLAVCYPIRFLRWGHMRYARMACATIWLVVIGLQSPMLYFVTTSSLKGNIICHDTSRIDLFDHFVIFSTVNLALLYCVPFIIILLSYSLMVYTLMKPTANALPNSDSKKKSIRMIVLVLIVFIVCFLPFHVTRTLYYFIRKTEWDCGTLNTVNVLYKVTRPLASANSFIDPILYFVVWRFRVNR</sequence>
<feature type="transmembrane region" description="Helical" evidence="11">
    <location>
        <begin position="277"/>
        <end position="301"/>
    </location>
</feature>
<keyword evidence="3" id="KW-1003">Cell membrane</keyword>
<feature type="transmembrane region" description="Helical" evidence="11">
    <location>
        <begin position="180"/>
        <end position="201"/>
    </location>
</feature>
<evidence type="ECO:0000256" key="7">
    <source>
        <dbReference type="ARBA" id="ARBA00023136"/>
    </source>
</evidence>
<dbReference type="InterPro" id="IPR000018">
    <property type="entry name" value="P2Y4"/>
</dbReference>
<protein>
    <recommendedName>
        <fullName evidence="2">P2Y purinoceptor 4</fullName>
    </recommendedName>
</protein>